<sequence length="140" mass="15323">MAQLSEDGIKELMEEERSDAVVTLNAEASNIFAIDGYPAISVPAGYDNLGAPFGICFGCLKGSEPTLIEVAFAFEQATKIWMTSMIIYSTMPDKKAIIGTAMLRFGFVKWFRVSGGDEVGLKLFGYWFAGIFSHEIGSRD</sequence>
<keyword evidence="2" id="KW-1185">Reference proteome</keyword>
<reference evidence="2" key="1">
    <citation type="journal article" date="2017" name="Nat. Commun.">
        <title>The asparagus genome sheds light on the origin and evolution of a young Y chromosome.</title>
        <authorList>
            <person name="Harkess A."/>
            <person name="Zhou J."/>
            <person name="Xu C."/>
            <person name="Bowers J.E."/>
            <person name="Van der Hulst R."/>
            <person name="Ayyampalayam S."/>
            <person name="Mercati F."/>
            <person name="Riccardi P."/>
            <person name="McKain M.R."/>
            <person name="Kakrana A."/>
            <person name="Tang H."/>
            <person name="Ray J."/>
            <person name="Groenendijk J."/>
            <person name="Arikit S."/>
            <person name="Mathioni S.M."/>
            <person name="Nakano M."/>
            <person name="Shan H."/>
            <person name="Telgmann-Rauber A."/>
            <person name="Kanno A."/>
            <person name="Yue Z."/>
            <person name="Chen H."/>
            <person name="Li W."/>
            <person name="Chen Y."/>
            <person name="Xu X."/>
            <person name="Zhang Y."/>
            <person name="Luo S."/>
            <person name="Chen H."/>
            <person name="Gao J."/>
            <person name="Mao Z."/>
            <person name="Pires J.C."/>
            <person name="Luo M."/>
            <person name="Kudrna D."/>
            <person name="Wing R.A."/>
            <person name="Meyers B.C."/>
            <person name="Yi K."/>
            <person name="Kong H."/>
            <person name="Lavrijsen P."/>
            <person name="Sunseri F."/>
            <person name="Falavigna A."/>
            <person name="Ye Y."/>
            <person name="Leebens-Mack J.H."/>
            <person name="Chen G."/>
        </authorList>
    </citation>
    <scope>NUCLEOTIDE SEQUENCE [LARGE SCALE GENOMIC DNA]</scope>
    <source>
        <strain evidence="2">cv. DH0086</strain>
    </source>
</reference>
<organism evidence="1 2">
    <name type="scientific">Asparagus officinalis</name>
    <name type="common">Garden asparagus</name>
    <dbReference type="NCBI Taxonomy" id="4686"/>
    <lineage>
        <taxon>Eukaryota</taxon>
        <taxon>Viridiplantae</taxon>
        <taxon>Streptophyta</taxon>
        <taxon>Embryophyta</taxon>
        <taxon>Tracheophyta</taxon>
        <taxon>Spermatophyta</taxon>
        <taxon>Magnoliopsida</taxon>
        <taxon>Liliopsida</taxon>
        <taxon>Asparagales</taxon>
        <taxon>Asparagaceae</taxon>
        <taxon>Asparagoideae</taxon>
        <taxon>Asparagus</taxon>
    </lineage>
</organism>
<gene>
    <name evidence="1" type="ORF">A4U43_C04F7110</name>
</gene>
<evidence type="ECO:0000313" key="1">
    <source>
        <dbReference type="EMBL" id="ONK71306.1"/>
    </source>
</evidence>
<dbReference type="EMBL" id="CM007384">
    <property type="protein sequence ID" value="ONK71306.1"/>
    <property type="molecule type" value="Genomic_DNA"/>
</dbReference>
<dbReference type="PANTHER" id="PTHR42678:SF25">
    <property type="entry name" value="AMIDASE C869.01"/>
    <property type="match status" value="1"/>
</dbReference>
<dbReference type="Gramene" id="ONK71306">
    <property type="protein sequence ID" value="ONK71306"/>
    <property type="gene ID" value="A4U43_C04F7110"/>
</dbReference>
<evidence type="ECO:0000313" key="2">
    <source>
        <dbReference type="Proteomes" id="UP000243459"/>
    </source>
</evidence>
<proteinExistence type="predicted"/>
<dbReference type="PANTHER" id="PTHR42678">
    <property type="entry name" value="AMIDASE"/>
    <property type="match status" value="1"/>
</dbReference>
<dbReference type="SUPFAM" id="SSF75304">
    <property type="entry name" value="Amidase signature (AS) enzymes"/>
    <property type="match status" value="1"/>
</dbReference>
<name>A0A5P1EYX5_ASPOF</name>
<accession>A0A5P1EYX5</accession>
<protein>
    <recommendedName>
        <fullName evidence="3">Amidase domain-containing protein</fullName>
    </recommendedName>
</protein>
<dbReference type="AlphaFoldDB" id="A0A5P1EYX5"/>
<dbReference type="Proteomes" id="UP000243459">
    <property type="component" value="Chromosome 4"/>
</dbReference>
<dbReference type="Gene3D" id="3.90.1300.10">
    <property type="entry name" value="Amidase signature (AS) domain"/>
    <property type="match status" value="1"/>
</dbReference>
<dbReference type="InterPro" id="IPR036928">
    <property type="entry name" value="AS_sf"/>
</dbReference>
<evidence type="ECO:0008006" key="3">
    <source>
        <dbReference type="Google" id="ProtNLM"/>
    </source>
</evidence>